<dbReference type="EMBL" id="KL197773">
    <property type="protein sequence ID" value="KDQ49821.1"/>
    <property type="molecule type" value="Genomic_DNA"/>
</dbReference>
<evidence type="ECO:0000313" key="2">
    <source>
        <dbReference type="Proteomes" id="UP000027265"/>
    </source>
</evidence>
<sequence length="157" mass="18190">MIYIQLHKLAFKIIHSTMKLLPVWHKIVVEQKLADWLMPGDVAMRWNSTYDMLEFALEYQKVLGIISSDRSMELREFELLNRDACQQCLVLAQQILKHATLFFSHSTPNLATVIPTMDIIDKTLATNSLDMLKYDTSICASVSLAKKMLNRYYNMTD</sequence>
<name>A0A067PH81_9AGAM</name>
<dbReference type="Proteomes" id="UP000027265">
    <property type="component" value="Unassembled WGS sequence"/>
</dbReference>
<keyword evidence="2" id="KW-1185">Reference proteome</keyword>
<organism evidence="1 2">
    <name type="scientific">Jaapia argillacea MUCL 33604</name>
    <dbReference type="NCBI Taxonomy" id="933084"/>
    <lineage>
        <taxon>Eukaryota</taxon>
        <taxon>Fungi</taxon>
        <taxon>Dikarya</taxon>
        <taxon>Basidiomycota</taxon>
        <taxon>Agaricomycotina</taxon>
        <taxon>Agaricomycetes</taxon>
        <taxon>Agaricomycetidae</taxon>
        <taxon>Jaapiales</taxon>
        <taxon>Jaapiaceae</taxon>
        <taxon>Jaapia</taxon>
    </lineage>
</organism>
<protein>
    <submittedName>
        <fullName evidence="1">Uncharacterized protein</fullName>
    </submittedName>
</protein>
<dbReference type="HOGENOM" id="CLU_099691_1_0_1"/>
<proteinExistence type="predicted"/>
<reference evidence="2" key="1">
    <citation type="journal article" date="2014" name="Proc. Natl. Acad. Sci. U.S.A.">
        <title>Extensive sampling of basidiomycete genomes demonstrates inadequacy of the white-rot/brown-rot paradigm for wood decay fungi.</title>
        <authorList>
            <person name="Riley R."/>
            <person name="Salamov A.A."/>
            <person name="Brown D.W."/>
            <person name="Nagy L.G."/>
            <person name="Floudas D."/>
            <person name="Held B.W."/>
            <person name="Levasseur A."/>
            <person name="Lombard V."/>
            <person name="Morin E."/>
            <person name="Otillar R."/>
            <person name="Lindquist E.A."/>
            <person name="Sun H."/>
            <person name="LaButti K.M."/>
            <person name="Schmutz J."/>
            <person name="Jabbour D."/>
            <person name="Luo H."/>
            <person name="Baker S.E."/>
            <person name="Pisabarro A.G."/>
            <person name="Walton J.D."/>
            <person name="Blanchette R.A."/>
            <person name="Henrissat B."/>
            <person name="Martin F."/>
            <person name="Cullen D."/>
            <person name="Hibbett D.S."/>
            <person name="Grigoriev I.V."/>
        </authorList>
    </citation>
    <scope>NUCLEOTIDE SEQUENCE [LARGE SCALE GENOMIC DNA]</scope>
    <source>
        <strain evidence="2">MUCL 33604</strain>
    </source>
</reference>
<dbReference type="AlphaFoldDB" id="A0A067PH81"/>
<dbReference type="OrthoDB" id="3359487at2759"/>
<dbReference type="InParanoid" id="A0A067PH81"/>
<accession>A0A067PH81</accession>
<evidence type="ECO:0000313" key="1">
    <source>
        <dbReference type="EMBL" id="KDQ49821.1"/>
    </source>
</evidence>
<gene>
    <name evidence="1" type="ORF">JAAARDRAFT_142893</name>
</gene>